<protein>
    <submittedName>
        <fullName evidence="3">Uncharacterized protein</fullName>
    </submittedName>
</protein>
<feature type="chain" id="PRO_5047186010" evidence="2">
    <location>
        <begin position="20"/>
        <end position="174"/>
    </location>
</feature>
<evidence type="ECO:0000256" key="1">
    <source>
        <dbReference type="SAM" id="MobiDB-lite"/>
    </source>
</evidence>
<feature type="compositionally biased region" description="Low complexity" evidence="1">
    <location>
        <begin position="156"/>
        <end position="167"/>
    </location>
</feature>
<name>A0ABW0NGM2_9BURK</name>
<accession>A0ABW0NGM2</accession>
<feature type="region of interest" description="Disordered" evidence="1">
    <location>
        <begin position="130"/>
        <end position="174"/>
    </location>
</feature>
<dbReference type="Proteomes" id="UP001596037">
    <property type="component" value="Unassembled WGS sequence"/>
</dbReference>
<reference evidence="4" key="1">
    <citation type="journal article" date="2019" name="Int. J. Syst. Evol. Microbiol.">
        <title>The Global Catalogue of Microorganisms (GCM) 10K type strain sequencing project: providing services to taxonomists for standard genome sequencing and annotation.</title>
        <authorList>
            <consortium name="The Broad Institute Genomics Platform"/>
            <consortium name="The Broad Institute Genome Sequencing Center for Infectious Disease"/>
            <person name="Wu L."/>
            <person name="Ma J."/>
        </authorList>
    </citation>
    <scope>NUCLEOTIDE SEQUENCE [LARGE SCALE GENOMIC DNA]</scope>
    <source>
        <strain evidence="4">CCUG 57401</strain>
    </source>
</reference>
<gene>
    <name evidence="3" type="ORF">ACFPOE_12030</name>
</gene>
<comment type="caution">
    <text evidence="3">The sequence shown here is derived from an EMBL/GenBank/DDBJ whole genome shotgun (WGS) entry which is preliminary data.</text>
</comment>
<feature type="signal peptide" evidence="2">
    <location>
        <begin position="1"/>
        <end position="19"/>
    </location>
</feature>
<keyword evidence="2" id="KW-0732">Signal</keyword>
<organism evidence="3 4">
    <name type="scientific">Caenimonas terrae</name>
    <dbReference type="NCBI Taxonomy" id="696074"/>
    <lineage>
        <taxon>Bacteria</taxon>
        <taxon>Pseudomonadati</taxon>
        <taxon>Pseudomonadota</taxon>
        <taxon>Betaproteobacteria</taxon>
        <taxon>Burkholderiales</taxon>
        <taxon>Comamonadaceae</taxon>
        <taxon>Caenimonas</taxon>
    </lineage>
</organism>
<evidence type="ECO:0000313" key="3">
    <source>
        <dbReference type="EMBL" id="MFC5498263.1"/>
    </source>
</evidence>
<sequence length="174" mass="16522">MKNLWIAGVLAAACVASLAKIPPPVLDDAAKAKAAEAAAKAAWQAKLDAYHLCKVQDKVAAYYRAHAGTGAGAAKVSTAAAVASHPAAGAATPAVAGATASSPNVAAKPAVAGGTAAVAAGPATPVGCADPGPFAVNAPAEKPLETSGAHSPAGNATSPPSSKATSAEMAPAKK</sequence>
<dbReference type="RefSeq" id="WP_376850321.1">
    <property type="nucleotide sequence ID" value="NZ_JBHSMF010000006.1"/>
</dbReference>
<evidence type="ECO:0000313" key="4">
    <source>
        <dbReference type="Proteomes" id="UP001596037"/>
    </source>
</evidence>
<evidence type="ECO:0000256" key="2">
    <source>
        <dbReference type="SAM" id="SignalP"/>
    </source>
</evidence>
<keyword evidence="4" id="KW-1185">Reference proteome</keyword>
<proteinExistence type="predicted"/>
<dbReference type="EMBL" id="JBHSMF010000006">
    <property type="protein sequence ID" value="MFC5498263.1"/>
    <property type="molecule type" value="Genomic_DNA"/>
</dbReference>